<keyword evidence="4" id="KW-1185">Reference proteome</keyword>
<dbReference type="RefSeq" id="WP_182842602.1">
    <property type="nucleotide sequence ID" value="NZ_BAAALP010000037.1"/>
</dbReference>
<feature type="transmembrane region" description="Helical" evidence="2">
    <location>
        <begin position="47"/>
        <end position="69"/>
    </location>
</feature>
<reference evidence="3 4" key="1">
    <citation type="submission" date="2020-08" db="EMBL/GenBank/DDBJ databases">
        <title>Genomic Encyclopedia of Type Strains, Phase IV (KMG-IV): sequencing the most valuable type-strain genomes for metagenomic binning, comparative biology and taxonomic classification.</title>
        <authorList>
            <person name="Goeker M."/>
        </authorList>
    </citation>
    <scope>NUCLEOTIDE SEQUENCE [LARGE SCALE GENOMIC DNA]</scope>
    <source>
        <strain evidence="3 4">DSM 44197</strain>
    </source>
</reference>
<dbReference type="AlphaFoldDB" id="A0A7W3LL33"/>
<dbReference type="NCBIfam" id="NF038083">
    <property type="entry name" value="CU044_5270_fam"/>
    <property type="match status" value="1"/>
</dbReference>
<feature type="region of interest" description="Disordered" evidence="1">
    <location>
        <begin position="1"/>
        <end position="21"/>
    </location>
</feature>
<organism evidence="3 4">
    <name type="scientific">Actinomadura namibiensis</name>
    <dbReference type="NCBI Taxonomy" id="182080"/>
    <lineage>
        <taxon>Bacteria</taxon>
        <taxon>Bacillati</taxon>
        <taxon>Actinomycetota</taxon>
        <taxon>Actinomycetes</taxon>
        <taxon>Streptosporangiales</taxon>
        <taxon>Thermomonosporaceae</taxon>
        <taxon>Actinomadura</taxon>
    </lineage>
</organism>
<keyword evidence="2" id="KW-1133">Transmembrane helix</keyword>
<evidence type="ECO:0008006" key="5">
    <source>
        <dbReference type="Google" id="ProtNLM"/>
    </source>
</evidence>
<protein>
    <recommendedName>
        <fullName evidence="5">CU044_5270 family protein</fullName>
    </recommendedName>
</protein>
<keyword evidence="2" id="KW-0472">Membrane</keyword>
<dbReference type="InterPro" id="IPR047789">
    <property type="entry name" value="CU044_5270-like"/>
</dbReference>
<dbReference type="EMBL" id="JACJIA010000002">
    <property type="protein sequence ID" value="MBA8950133.1"/>
    <property type="molecule type" value="Genomic_DNA"/>
</dbReference>
<gene>
    <name evidence="3" type="ORF">HNR61_001746</name>
</gene>
<evidence type="ECO:0000256" key="1">
    <source>
        <dbReference type="SAM" id="MobiDB-lite"/>
    </source>
</evidence>
<evidence type="ECO:0000313" key="3">
    <source>
        <dbReference type="EMBL" id="MBA8950133.1"/>
    </source>
</evidence>
<dbReference type="Proteomes" id="UP000572680">
    <property type="component" value="Unassembled WGS sequence"/>
</dbReference>
<proteinExistence type="predicted"/>
<evidence type="ECO:0000313" key="4">
    <source>
        <dbReference type="Proteomes" id="UP000572680"/>
    </source>
</evidence>
<comment type="caution">
    <text evidence="3">The sequence shown here is derived from an EMBL/GenBank/DDBJ whole genome shotgun (WGS) entry which is preliminary data.</text>
</comment>
<evidence type="ECO:0000256" key="2">
    <source>
        <dbReference type="SAM" id="Phobius"/>
    </source>
</evidence>
<name>A0A7W3LL33_ACTNM</name>
<keyword evidence="2" id="KW-0812">Transmembrane</keyword>
<sequence>MNEIDLVRDLLDPPPPPSGAVRSRALARLEEDMSGGRPRRLAFGPRFRLGLAGLVAAGAAAAVGVAALGDGAPAAPPRPQAVEMDARTVLLAAARQAEKEPTGRYWRVQTVDGSAYHVGPADGGYTVLGYSSHTDRWQARSDADRDVTYVRDLGARPLGPRDEAAWRKAGGPKTFKVVSGGEPSVLSTVPGRTTGAAPASWTPEIVVTPAQKRTRNARWARICAGPDERAKRLLVFKGGCREVPSDAELRKVAGDPGKLRRALSPWLEPDGVPRERDTSALRLRRAARLLTSEALSPKVRAGVFRLLADEPGVRSIGRVRDPRGREGVALVARGAPAEDGSVDDHQLILEPGTHRILAGVDVVVRPGEADRGMRPGTLHGQRVVLSLGWTNETPHHP</sequence>
<accession>A0A7W3LL33</accession>
<feature type="compositionally biased region" description="Basic and acidic residues" evidence="1">
    <location>
        <begin position="1"/>
        <end position="11"/>
    </location>
</feature>